<dbReference type="RefSeq" id="WP_170106839.1">
    <property type="nucleotide sequence ID" value="NZ_QAON01000001.1"/>
</dbReference>
<dbReference type="Proteomes" id="UP000244223">
    <property type="component" value="Unassembled WGS sequence"/>
</dbReference>
<dbReference type="EMBL" id="QAON01000001">
    <property type="protein sequence ID" value="PTQ91111.1"/>
    <property type="molecule type" value="Genomic_DNA"/>
</dbReference>
<evidence type="ECO:0000313" key="12">
    <source>
        <dbReference type="EMBL" id="PTQ91111.1"/>
    </source>
</evidence>
<protein>
    <recommendedName>
        <fullName evidence="3">beta-galactosidase</fullName>
        <ecNumber evidence="3">3.2.1.23</ecNumber>
    </recommendedName>
</protein>
<gene>
    <name evidence="12" type="ORF">C8N29_101183</name>
</gene>
<evidence type="ECO:0000259" key="11">
    <source>
        <dbReference type="Pfam" id="PF13364"/>
    </source>
</evidence>
<feature type="domain" description="Beta-galactosidase jelly roll" evidence="11">
    <location>
        <begin position="877"/>
        <end position="986"/>
    </location>
</feature>
<dbReference type="PANTHER" id="PTHR23421">
    <property type="entry name" value="BETA-GALACTOSIDASE RELATED"/>
    <property type="match status" value="1"/>
</dbReference>
<name>A0A2T5J3D6_9GAMM</name>
<dbReference type="InterPro" id="IPR037110">
    <property type="entry name" value="Betagal_dom2_sf"/>
</dbReference>
<evidence type="ECO:0000256" key="4">
    <source>
        <dbReference type="ARBA" id="ARBA00022729"/>
    </source>
</evidence>
<organism evidence="12 13">
    <name type="scientific">Agitococcus lubricus</name>
    <dbReference type="NCBI Taxonomy" id="1077255"/>
    <lineage>
        <taxon>Bacteria</taxon>
        <taxon>Pseudomonadati</taxon>
        <taxon>Pseudomonadota</taxon>
        <taxon>Gammaproteobacteria</taxon>
        <taxon>Moraxellales</taxon>
        <taxon>Moraxellaceae</taxon>
        <taxon>Agitococcus</taxon>
    </lineage>
</organism>
<evidence type="ECO:0000256" key="2">
    <source>
        <dbReference type="ARBA" id="ARBA00009809"/>
    </source>
</evidence>
<evidence type="ECO:0000256" key="7">
    <source>
        <dbReference type="ARBA" id="ARBA00023295"/>
    </source>
</evidence>
<dbReference type="Pfam" id="PF13364">
    <property type="entry name" value="BetaGal_ABD2"/>
    <property type="match status" value="1"/>
</dbReference>
<dbReference type="SUPFAM" id="SSF49785">
    <property type="entry name" value="Galactose-binding domain-like"/>
    <property type="match status" value="2"/>
</dbReference>
<dbReference type="InterPro" id="IPR031330">
    <property type="entry name" value="Gly_Hdrlase_35_cat"/>
</dbReference>
<sequence length="1036" mass="114407">MKKTYLSAAIAITMMSASAAYASLSNGLPYDVSMDANGFMIDGQYRLLRGGTVQWFRIPSSEWRDRLERFKAAGFNTVDLYVAWNSVEPREGQFNFSSPNLRQFILLCKELGLYVYLRPGPYITNEMDGGGVPAWLMAKSTKKDIAADGKPNLRTHDPDYLHYVGKYLRRVNAEVRDLFADRGGPIILYSVENEYNWFQPFHEADKLFGYEGGPERGLWQNFNPNAYFTALRDIVRNDGITVPITTCPGDGKASATGDVSGVVPMPNIYNGLGGDYPEKTAVDLLTDMHSSNHGGVYANMPSGTTETDRDPVKIKRLLLGGLDGTFAFNAVGMMTPGYRNAIVLNTRSVDNAFDFSSINNIMNGFVSPQVGYFHGVVDYYGPVSPSGLLRPSFHAFRRDNVFFDAVEPYFASAGTAQKTGLSISNTELGAREPNNVKVNYWLQGTQGVQFVGLVNQSGFAQNIPVNGINLNGQTLPKYVSMTVPTNPEAGVASKDYAMILVKDLPLSNGAGKVAWTSSELLTSRSYNGDALVIVHGVANNQGELVLEGLGNATVITRDNGINIAEQNANRLALTYSHYPHLELVVRSEAGKTVRVLVTTTEEAGRFWFPRINNQDYVVAGLELLKETGVSSVYNLQLAAEYDVKNRPLFVMSPRRMQLRNLVVNSAWNSQTQSATFTKPQTIPNLAPLPSLMAGKVASDMAEAKLDYNDSTWIKWTGEPQPLESKGIYTGHAWYRTELDFDHAPYWWEDCSLYIEHASDIVGIYVNGTYLSTKLPVGTELDSDSWNDKYKFPSLRPYLKQGKNVVAFRVESWGHGSFMFPRGTLAATNMKIPSLGFDSFKGLWGTARLGGTNLTNWSLRADLNGERTGLMSHSYSDSTWQSATLPMNLAKGEVRWYRAKFDASQLPNTSNLHAPLSLRFAGQRVKATVWLNGQLIGRWLSGDGWIDNGFWGRAIRDMWMNTNPDYFPISTTGLNPAGTANVLAVAFEDVSDGSESAGQVGEVSLAYSPEIRADINGQSMLINQPRGKTLLNVDFLE</sequence>
<dbReference type="AlphaFoldDB" id="A0A2T5J3D6"/>
<dbReference type="GO" id="GO:0004565">
    <property type="term" value="F:beta-galactosidase activity"/>
    <property type="evidence" value="ECO:0007669"/>
    <property type="project" value="UniProtKB-EC"/>
</dbReference>
<evidence type="ECO:0000313" key="13">
    <source>
        <dbReference type="Proteomes" id="UP000244223"/>
    </source>
</evidence>
<evidence type="ECO:0000256" key="3">
    <source>
        <dbReference type="ARBA" id="ARBA00012756"/>
    </source>
</evidence>
<dbReference type="InterPro" id="IPR001944">
    <property type="entry name" value="Glycoside_Hdrlase_35"/>
</dbReference>
<keyword evidence="4 9" id="KW-0732">Signal</keyword>
<dbReference type="InterPro" id="IPR025300">
    <property type="entry name" value="BetaGal_jelly_roll_dom"/>
</dbReference>
<evidence type="ECO:0000256" key="8">
    <source>
        <dbReference type="RuleBase" id="RU003679"/>
    </source>
</evidence>
<dbReference type="Gene3D" id="2.102.20.10">
    <property type="entry name" value="Beta-galactosidase, domain 2"/>
    <property type="match status" value="1"/>
</dbReference>
<evidence type="ECO:0000256" key="9">
    <source>
        <dbReference type="SAM" id="SignalP"/>
    </source>
</evidence>
<dbReference type="GO" id="GO:0005975">
    <property type="term" value="P:carbohydrate metabolic process"/>
    <property type="evidence" value="ECO:0007669"/>
    <property type="project" value="InterPro"/>
</dbReference>
<comment type="catalytic activity">
    <reaction evidence="1">
        <text>Hydrolysis of terminal non-reducing beta-D-galactose residues in beta-D-galactosides.</text>
        <dbReference type="EC" id="3.2.1.23"/>
    </reaction>
</comment>
<reference evidence="12 13" key="1">
    <citation type="submission" date="2018-04" db="EMBL/GenBank/DDBJ databases">
        <title>Genomic Encyclopedia of Archaeal and Bacterial Type Strains, Phase II (KMG-II): from individual species to whole genera.</title>
        <authorList>
            <person name="Goeker M."/>
        </authorList>
    </citation>
    <scope>NUCLEOTIDE SEQUENCE [LARGE SCALE GENOMIC DNA]</scope>
    <source>
        <strain evidence="12 13">DSM 5822</strain>
    </source>
</reference>
<keyword evidence="5" id="KW-0378">Hydrolase</keyword>
<evidence type="ECO:0000259" key="10">
    <source>
        <dbReference type="Pfam" id="PF01301"/>
    </source>
</evidence>
<dbReference type="SUPFAM" id="SSF51445">
    <property type="entry name" value="(Trans)glycosidases"/>
    <property type="match status" value="1"/>
</dbReference>
<feature type="chain" id="PRO_5015774759" description="beta-galactosidase" evidence="9">
    <location>
        <begin position="23"/>
        <end position="1036"/>
    </location>
</feature>
<dbReference type="InterPro" id="IPR017853">
    <property type="entry name" value="GH"/>
</dbReference>
<comment type="caution">
    <text evidence="12">The sequence shown here is derived from an EMBL/GenBank/DDBJ whole genome shotgun (WGS) entry which is preliminary data.</text>
</comment>
<evidence type="ECO:0000256" key="5">
    <source>
        <dbReference type="ARBA" id="ARBA00022801"/>
    </source>
</evidence>
<dbReference type="PRINTS" id="PR00742">
    <property type="entry name" value="GLHYDRLASE35"/>
</dbReference>
<evidence type="ECO:0000256" key="1">
    <source>
        <dbReference type="ARBA" id="ARBA00001412"/>
    </source>
</evidence>
<dbReference type="InterPro" id="IPR008979">
    <property type="entry name" value="Galactose-bd-like_sf"/>
</dbReference>
<dbReference type="Pfam" id="PF01301">
    <property type="entry name" value="Glyco_hydro_35"/>
    <property type="match status" value="1"/>
</dbReference>
<dbReference type="Gene3D" id="2.60.120.260">
    <property type="entry name" value="Galactose-binding domain-like"/>
    <property type="match status" value="2"/>
</dbReference>
<dbReference type="Gene3D" id="3.20.20.80">
    <property type="entry name" value="Glycosidases"/>
    <property type="match status" value="1"/>
</dbReference>
<keyword evidence="6" id="KW-0325">Glycoprotein</keyword>
<accession>A0A2T5J3D6</accession>
<evidence type="ECO:0000256" key="6">
    <source>
        <dbReference type="ARBA" id="ARBA00023180"/>
    </source>
</evidence>
<proteinExistence type="inferred from homology"/>
<keyword evidence="7" id="KW-0326">Glycosidase</keyword>
<feature type="domain" description="Glycoside hydrolase 35 catalytic" evidence="10">
    <location>
        <begin position="39"/>
        <end position="199"/>
    </location>
</feature>
<feature type="signal peptide" evidence="9">
    <location>
        <begin position="1"/>
        <end position="22"/>
    </location>
</feature>
<dbReference type="EC" id="3.2.1.23" evidence="3"/>
<comment type="similarity">
    <text evidence="2 8">Belongs to the glycosyl hydrolase 35 family.</text>
</comment>
<keyword evidence="13" id="KW-1185">Reference proteome</keyword>